<feature type="binding site" evidence="6">
    <location>
        <position position="232"/>
    </location>
    <ligand>
        <name>substrate</name>
    </ligand>
</feature>
<feature type="binding site" evidence="6">
    <location>
        <position position="42"/>
    </location>
    <ligand>
        <name>NAD(+)</name>
        <dbReference type="ChEBI" id="CHEBI:57540"/>
    </ligand>
</feature>
<dbReference type="Gene3D" id="3.40.50.720">
    <property type="entry name" value="NAD(P)-binding Rossmann-like Domain"/>
    <property type="match status" value="1"/>
</dbReference>
<dbReference type="Gene3D" id="3.90.110.10">
    <property type="entry name" value="Lactate dehydrogenase/glycoside hydrolase, family 4, C-terminal"/>
    <property type="match status" value="1"/>
</dbReference>
<dbReference type="EC" id="1.1.1.27" evidence="3 6"/>
<feature type="active site" description="Proton acceptor" evidence="6">
    <location>
        <position position="177"/>
    </location>
</feature>
<evidence type="ECO:0000259" key="7">
    <source>
        <dbReference type="Pfam" id="PF00056"/>
    </source>
</evidence>
<evidence type="ECO:0000259" key="8">
    <source>
        <dbReference type="Pfam" id="PF02866"/>
    </source>
</evidence>
<comment type="subunit">
    <text evidence="6">Homotetramer.</text>
</comment>
<dbReference type="PANTHER" id="PTHR43128:SF31">
    <property type="entry name" value="L-LACTATE DEHYDROGENASE"/>
    <property type="match status" value="1"/>
</dbReference>
<dbReference type="EMBL" id="JACRTB010000013">
    <property type="protein sequence ID" value="MBC8576623.1"/>
    <property type="molecule type" value="Genomic_DNA"/>
</dbReference>
<comment type="subcellular location">
    <subcellularLocation>
        <location evidence="6">Cytoplasm</location>
    </subcellularLocation>
</comment>
<accession>A0ABR7NJP1</accession>
<dbReference type="CDD" id="cd05291">
    <property type="entry name" value="HicDH_like"/>
    <property type="match status" value="1"/>
</dbReference>
<comment type="function">
    <text evidence="6">Catalyzes the conversion of lactate to pyruvate.</text>
</comment>
<feature type="binding site" evidence="6">
    <location>
        <position position="37"/>
    </location>
    <ligand>
        <name>NAD(+)</name>
        <dbReference type="ChEBI" id="CHEBI:57540"/>
    </ligand>
</feature>
<evidence type="ECO:0000256" key="3">
    <source>
        <dbReference type="ARBA" id="ARBA00012967"/>
    </source>
</evidence>
<feature type="binding site" evidence="6">
    <location>
        <begin position="120"/>
        <end position="122"/>
    </location>
    <ligand>
        <name>NAD(+)</name>
        <dbReference type="ChEBI" id="CHEBI:57540"/>
    </ligand>
</feature>
<feature type="domain" description="Lactate/malate dehydrogenase C-terminal" evidence="8">
    <location>
        <begin position="147"/>
        <end position="314"/>
    </location>
</feature>
<evidence type="ECO:0000313" key="10">
    <source>
        <dbReference type="Proteomes" id="UP000658131"/>
    </source>
</evidence>
<dbReference type="Proteomes" id="UP000658131">
    <property type="component" value="Unassembled WGS sequence"/>
</dbReference>
<comment type="pathway">
    <text evidence="1 6">Fermentation; pyruvate fermentation to lactate; (S)-lactate from pyruvate: step 1/1.</text>
</comment>
<evidence type="ECO:0000313" key="9">
    <source>
        <dbReference type="EMBL" id="MBC8576623.1"/>
    </source>
</evidence>
<evidence type="ECO:0000256" key="4">
    <source>
        <dbReference type="ARBA" id="ARBA00023002"/>
    </source>
</evidence>
<evidence type="ECO:0000256" key="1">
    <source>
        <dbReference type="ARBA" id="ARBA00004843"/>
    </source>
</evidence>
<dbReference type="NCBIfam" id="TIGR01771">
    <property type="entry name" value="L-LDH-NAD"/>
    <property type="match status" value="1"/>
</dbReference>
<reference evidence="9 10" key="1">
    <citation type="submission" date="2020-08" db="EMBL/GenBank/DDBJ databases">
        <title>Genome public.</title>
        <authorList>
            <person name="Liu C."/>
            <person name="Sun Q."/>
        </authorList>
    </citation>
    <scope>NUCLEOTIDE SEQUENCE [LARGE SCALE GENOMIC DNA]</scope>
    <source>
        <strain evidence="9 10">BX1</strain>
    </source>
</reference>
<sequence>MNLSPRRVGIIGVGHVGAHCAFSLATQGIVDELVLVDTNRQKAISECQDLQDSVAYLPHRVRISIGQPEDLAGCDLAVISVGTITPDENRLSELFTSAKIVREVVPRAVRAGFDGIFINITNPCDIIAREVWKLSGFPKNRVLGTGTALDTARFRAVLARETGIDHKSVTAFMIGEHGASQLCLWSNVTVNGKPLAELEREFPGQFGHLDRAAIQQEVIAAGWLTYIGKHATEYGIASALARIVHIILRDERQMMPVSALLEGQYGRSGFFIGTPAILGANGVEQVLEMRLSPEESAAFQRSCDIVEENVQKLEKVL</sequence>
<organism evidence="9 10">
    <name type="scientific">Yanshouia hominis</name>
    <dbReference type="NCBI Taxonomy" id="2763673"/>
    <lineage>
        <taxon>Bacteria</taxon>
        <taxon>Bacillati</taxon>
        <taxon>Bacillota</taxon>
        <taxon>Clostridia</taxon>
        <taxon>Eubacteriales</taxon>
        <taxon>Oscillospiraceae</taxon>
        <taxon>Yanshouia</taxon>
    </lineage>
</organism>
<dbReference type="SUPFAM" id="SSF56327">
    <property type="entry name" value="LDH C-terminal domain-like"/>
    <property type="match status" value="1"/>
</dbReference>
<evidence type="ECO:0000256" key="5">
    <source>
        <dbReference type="ARBA" id="ARBA00023027"/>
    </source>
</evidence>
<dbReference type="HAMAP" id="MF_00488">
    <property type="entry name" value="Lactate_dehydrog"/>
    <property type="match status" value="1"/>
</dbReference>
<dbReference type="PIRSF" id="PIRSF000102">
    <property type="entry name" value="Lac_mal_DH"/>
    <property type="match status" value="1"/>
</dbReference>
<feature type="binding site" evidence="6">
    <location>
        <position position="16"/>
    </location>
    <ligand>
        <name>NAD(+)</name>
        <dbReference type="ChEBI" id="CHEBI:57540"/>
    </ligand>
</feature>
<keyword evidence="4 6" id="KW-0560">Oxidoreductase</keyword>
<keyword evidence="6" id="KW-0963">Cytoplasm</keyword>
<protein>
    <recommendedName>
        <fullName evidence="3 6">L-lactate dehydrogenase</fullName>
        <shortName evidence="6">L-LDH</shortName>
        <ecNumber evidence="3 6">1.1.1.27</ecNumber>
    </recommendedName>
</protein>
<dbReference type="PANTHER" id="PTHR43128">
    <property type="entry name" value="L-2-HYDROXYCARBOXYLATE DEHYDROGENASE (NAD(P)(+))"/>
    <property type="match status" value="1"/>
</dbReference>
<dbReference type="PRINTS" id="PR00086">
    <property type="entry name" value="LLDHDRGNASE"/>
</dbReference>
<gene>
    <name evidence="6" type="primary">ldh</name>
    <name evidence="9" type="ORF">H8717_09435</name>
</gene>
<dbReference type="RefSeq" id="WP_262400130.1">
    <property type="nucleotide sequence ID" value="NZ_JACRTB010000013.1"/>
</dbReference>
<comment type="caution">
    <text evidence="9">The sequence shown here is derived from an EMBL/GenBank/DDBJ whole genome shotgun (WGS) entry which is preliminary data.</text>
</comment>
<feature type="binding site" evidence="6">
    <location>
        <begin position="122"/>
        <end position="125"/>
    </location>
    <ligand>
        <name>substrate</name>
    </ligand>
</feature>
<comment type="caution">
    <text evidence="6">Lacks conserved residue(s) required for the propagation of feature annotation.</text>
</comment>
<dbReference type="InterPro" id="IPR011304">
    <property type="entry name" value="L-lactate_DH"/>
</dbReference>
<dbReference type="InterPro" id="IPR001236">
    <property type="entry name" value="Lactate/malate_DH_N"/>
</dbReference>
<feature type="binding site" evidence="6">
    <location>
        <position position="145"/>
    </location>
    <ligand>
        <name>NAD(+)</name>
        <dbReference type="ChEBI" id="CHEBI:57540"/>
    </ligand>
</feature>
<comment type="catalytic activity">
    <reaction evidence="6">
        <text>(S)-lactate + NAD(+) = pyruvate + NADH + H(+)</text>
        <dbReference type="Rhea" id="RHEA:23444"/>
        <dbReference type="ChEBI" id="CHEBI:15361"/>
        <dbReference type="ChEBI" id="CHEBI:15378"/>
        <dbReference type="ChEBI" id="CHEBI:16651"/>
        <dbReference type="ChEBI" id="CHEBI:57540"/>
        <dbReference type="ChEBI" id="CHEBI:57945"/>
        <dbReference type="EC" id="1.1.1.27"/>
    </reaction>
</comment>
<keyword evidence="5 6" id="KW-0520">NAD</keyword>
<dbReference type="InterPro" id="IPR022383">
    <property type="entry name" value="Lactate/malate_DH_C"/>
</dbReference>
<keyword evidence="10" id="KW-1185">Reference proteome</keyword>
<dbReference type="Pfam" id="PF02866">
    <property type="entry name" value="Ldh_1_C"/>
    <property type="match status" value="1"/>
</dbReference>
<dbReference type="SUPFAM" id="SSF51735">
    <property type="entry name" value="NAD(P)-binding Rossmann-fold domains"/>
    <property type="match status" value="1"/>
</dbReference>
<feature type="binding site" evidence="6">
    <location>
        <position position="90"/>
    </location>
    <ligand>
        <name>substrate</name>
    </ligand>
</feature>
<name>A0ABR7NJP1_9FIRM</name>
<dbReference type="InterPro" id="IPR001557">
    <property type="entry name" value="L-lactate/malate_DH"/>
</dbReference>
<dbReference type="InterPro" id="IPR036291">
    <property type="entry name" value="NAD(P)-bd_dom_sf"/>
</dbReference>
<dbReference type="Pfam" id="PF00056">
    <property type="entry name" value="Ldh_1_N"/>
    <property type="match status" value="1"/>
</dbReference>
<dbReference type="InterPro" id="IPR015955">
    <property type="entry name" value="Lactate_DH/Glyco_Ohase_4_C"/>
</dbReference>
<evidence type="ECO:0000256" key="2">
    <source>
        <dbReference type="ARBA" id="ARBA00006054"/>
    </source>
</evidence>
<proteinExistence type="inferred from homology"/>
<comment type="similarity">
    <text evidence="2 6">Belongs to the LDH/MDH superfamily. LDH family.</text>
</comment>
<evidence type="ECO:0000256" key="6">
    <source>
        <dbReference type="HAMAP-Rule" id="MF_00488"/>
    </source>
</evidence>
<feature type="domain" description="Lactate/malate dehydrogenase N-terminal" evidence="7">
    <location>
        <begin position="7"/>
        <end position="144"/>
    </location>
</feature>
<feature type="binding site" evidence="6">
    <location>
        <begin position="150"/>
        <end position="153"/>
    </location>
    <ligand>
        <name>substrate</name>
    </ligand>
</feature>
<dbReference type="GO" id="GO:0004459">
    <property type="term" value="F:L-lactate dehydrogenase (NAD+) activity"/>
    <property type="evidence" value="ECO:0007669"/>
    <property type="project" value="UniProtKB-EC"/>
</dbReference>